<name>A0A8B7Z366_ACAPL</name>
<evidence type="ECO:0000259" key="4">
    <source>
        <dbReference type="PROSITE" id="PS50835"/>
    </source>
</evidence>
<gene>
    <name evidence="6" type="primary">LOC110984325</name>
</gene>
<keyword evidence="5" id="KW-1185">Reference proteome</keyword>
<feature type="region of interest" description="Disordered" evidence="1">
    <location>
        <begin position="288"/>
        <end position="337"/>
    </location>
</feature>
<keyword evidence="3" id="KW-0732">Signal</keyword>
<dbReference type="KEGG" id="aplc:110984325"/>
<keyword evidence="2" id="KW-1133">Transmembrane helix</keyword>
<reference evidence="6" key="1">
    <citation type="submission" date="2025-08" db="UniProtKB">
        <authorList>
            <consortium name="RefSeq"/>
        </authorList>
    </citation>
    <scope>IDENTIFICATION</scope>
</reference>
<evidence type="ECO:0000256" key="1">
    <source>
        <dbReference type="SAM" id="MobiDB-lite"/>
    </source>
</evidence>
<feature type="region of interest" description="Disordered" evidence="1">
    <location>
        <begin position="171"/>
        <end position="221"/>
    </location>
</feature>
<proteinExistence type="predicted"/>
<organism evidence="5 6">
    <name type="scientific">Acanthaster planci</name>
    <name type="common">Crown-of-thorns starfish</name>
    <dbReference type="NCBI Taxonomy" id="133434"/>
    <lineage>
        <taxon>Eukaryota</taxon>
        <taxon>Metazoa</taxon>
        <taxon>Echinodermata</taxon>
        <taxon>Eleutherozoa</taxon>
        <taxon>Asterozoa</taxon>
        <taxon>Asteroidea</taxon>
        <taxon>Valvatacea</taxon>
        <taxon>Valvatida</taxon>
        <taxon>Acanthasteridae</taxon>
        <taxon>Acanthaster</taxon>
    </lineage>
</organism>
<dbReference type="InterPro" id="IPR007110">
    <property type="entry name" value="Ig-like_dom"/>
</dbReference>
<feature type="compositionally biased region" description="Polar residues" evidence="1">
    <location>
        <begin position="171"/>
        <end position="193"/>
    </location>
</feature>
<evidence type="ECO:0000256" key="2">
    <source>
        <dbReference type="SAM" id="Phobius"/>
    </source>
</evidence>
<sequence>MEHLYLMIMACLVPTAYLSWGLPIHEVTEGNEAVLKCGEADLGNPCKTTEKGLEWSASNSLVASCKHTFSKYQVRVDTQTGALVIPNVSLALNGTTFTCTLLGREQPGFNVTLLVQTKNTGETQSISVAAVLAGTASFVLGLVIFGIGLWKYRRYRTSSAANQAMVLNRQNDANSTTTSLSPILNTTVGSSGNPYEESDSIQLARSHAPPASPPSIGSRALWTSRNSGYRHMSSTIGQPPNVTEESPVYAELHNTTAHPAKAPPIRNQPPAQLVGRDQYQLPSSAEGMVIFPDDSDSNNVPKEGFGGEDAPPRPRRGTPIPHPKREWQRHTNQPSNA</sequence>
<feature type="domain" description="Ig-like" evidence="4">
    <location>
        <begin position="14"/>
        <end position="101"/>
    </location>
</feature>
<evidence type="ECO:0000313" key="5">
    <source>
        <dbReference type="Proteomes" id="UP000694845"/>
    </source>
</evidence>
<feature type="chain" id="PRO_5034417776" evidence="3">
    <location>
        <begin position="22"/>
        <end position="337"/>
    </location>
</feature>
<dbReference type="RefSeq" id="XP_022100069.1">
    <property type="nucleotide sequence ID" value="XM_022244377.1"/>
</dbReference>
<keyword evidence="2" id="KW-0472">Membrane</keyword>
<protein>
    <submittedName>
        <fullName evidence="6">Uncharacterized protein LOC110984325 isoform X1</fullName>
    </submittedName>
</protein>
<dbReference type="Proteomes" id="UP000694845">
    <property type="component" value="Unplaced"/>
</dbReference>
<accession>A0A8B7Z366</accession>
<dbReference type="AlphaFoldDB" id="A0A8B7Z366"/>
<feature type="compositionally biased region" description="Low complexity" evidence="1">
    <location>
        <begin position="204"/>
        <end position="220"/>
    </location>
</feature>
<evidence type="ECO:0000313" key="6">
    <source>
        <dbReference type="RefSeq" id="XP_022100069.1"/>
    </source>
</evidence>
<feature type="signal peptide" evidence="3">
    <location>
        <begin position="1"/>
        <end position="21"/>
    </location>
</feature>
<evidence type="ECO:0000256" key="3">
    <source>
        <dbReference type="SAM" id="SignalP"/>
    </source>
</evidence>
<dbReference type="PROSITE" id="PS50835">
    <property type="entry name" value="IG_LIKE"/>
    <property type="match status" value="1"/>
</dbReference>
<keyword evidence="2" id="KW-0812">Transmembrane</keyword>
<dbReference type="GeneID" id="110984325"/>
<feature type="transmembrane region" description="Helical" evidence="2">
    <location>
        <begin position="126"/>
        <end position="150"/>
    </location>
</feature>